<evidence type="ECO:0000313" key="8">
    <source>
        <dbReference type="EMBL" id="KAG6469578.1"/>
    </source>
</evidence>
<dbReference type="Gene3D" id="3.30.830.10">
    <property type="entry name" value="Metalloenzyme, LuxS/M16 peptidase-like"/>
    <property type="match status" value="7"/>
</dbReference>
<protein>
    <submittedName>
        <fullName evidence="8">Uncharacterized protein</fullName>
    </submittedName>
</protein>
<keyword evidence="2" id="KW-0645">Protease</keyword>
<keyword evidence="9" id="KW-1185">Reference proteome</keyword>
<evidence type="ECO:0000256" key="4">
    <source>
        <dbReference type="ARBA" id="ARBA00022833"/>
    </source>
</evidence>
<keyword evidence="5" id="KW-0482">Metalloprotease</keyword>
<dbReference type="InterPro" id="IPR011765">
    <property type="entry name" value="Pept_M16_N"/>
</dbReference>
<evidence type="ECO:0000256" key="1">
    <source>
        <dbReference type="ARBA" id="ARBA00007261"/>
    </source>
</evidence>
<dbReference type="EMBL" id="JACMSC010000021">
    <property type="protein sequence ID" value="KAG6469578.1"/>
    <property type="molecule type" value="Genomic_DNA"/>
</dbReference>
<dbReference type="Pfam" id="PF05193">
    <property type="entry name" value="Peptidase_M16_C"/>
    <property type="match status" value="4"/>
</dbReference>
<dbReference type="GO" id="GO:0008237">
    <property type="term" value="F:metallopeptidase activity"/>
    <property type="evidence" value="ECO:0007669"/>
    <property type="project" value="UniProtKB-KW"/>
</dbReference>
<feature type="domain" description="Peptidase M16 C-terminal" evidence="7">
    <location>
        <begin position="1052"/>
        <end position="1101"/>
    </location>
</feature>
<dbReference type="GO" id="GO:0006508">
    <property type="term" value="P:proteolysis"/>
    <property type="evidence" value="ECO:0007669"/>
    <property type="project" value="UniProtKB-KW"/>
</dbReference>
<evidence type="ECO:0000256" key="5">
    <source>
        <dbReference type="ARBA" id="ARBA00023049"/>
    </source>
</evidence>
<feature type="domain" description="Peptidase M16 C-terminal" evidence="7">
    <location>
        <begin position="1702"/>
        <end position="1931"/>
    </location>
</feature>
<sequence length="2012" mass="225360">MWIIFPGACQVKLAHVSHALGPEEPHVASTWSDTVLEKPGLSFLDLESEKAELEGFLNSPLPSHPRLHRGQLKNGLRYIILPNKVPANRFEAHMEVHVGSIDEEEDEQGIAHMIEHVAFLGSKKREKLLGTGARSNAYTDFHHTVFHIHSPTTTKDSHADLVPSVLDALNEIAFHPKFLPSRVEKERRAILSELQMMNTIEYRIDCQLLQHLHSENKLSKRFPIGLEEQIKKWDPEKIQKFHERWYFPANSTLYLVGDIDDIQKIVTQIEFVFEGTLAKNETENVNTPSKFGAMASFLVPKLPGGLGGGLSNERSSISFDQPMLTKREKQSVRPPVEHQWSLPGLGHNAKPPEIFQHELVQNFSLNMFCKIPVNQVCKYGDLRIVLMKRIFLTALHFRVNTRYKSSNPPFTSIELDHSDSGREGCTVTTLTVTAEPKNWQSAVKVAVQEVRRLKEFGVTKGELTRYMDALLKDSEQLAAMVDSVPSVDNLEFIMESDALGHTIMDQRLGHESLVAVAETVTLEEVNSIGAEVLQFISDFGKPTAPLPAAIVACVPTKVHIDGVGESEFKIHPHEINDAIIAGLREPIHAEPELDVPKELISESLLKELRVQKSPSFVPILKDGNLTKIFDNETGITQCRLSNGIPVNYKITKNEARCGVMRLIVRGGRAAETSESKGAVVVGVRTLSEGGCVGNFSREQVELFCVNHLINCSLESTEEFTAMEFRFTLRDDGMRAAFQLLHMVLEHSVWLEDAFDRAKQLYLSYYRSIPKSLERSTACKLMLGMLNADERFVEPSPESLENLTLQSVKDAVMNQFVADNMEVSIVGDFTKEDIEVCILDYLGTVSSTSSKTKQDIEPITFRPFPSDLHFQQVHLKDTDERACAYIAGPAPSRWGFNAEGKDLFKLINPSNVNGEMPKTNESILLEEEAIEKNVEQGLRSHPLFFSIALGLLAEVINSRYTLVQCFILSGKSLLTDSHADLVPSVLDALNEIAFHPKFLPSRVEKERRAILSELQMMNTIEYRIDCQLLQHLHSENKLSKRFPIGLEEQIKKWDPEKIQKFHERWYFPANATLYLVGDIDDIQKIVTQIEFVFEGTLAKNETENVNTPSKFGAMASFLVPKLPGGLGGGLSNERSSISFDQPMLTKREKQSVRPPVEHQWSLPGLGHNAKPPEIFQHELVQNFSLNMFCKIPVNQVCKYGDLRVVLMKRIFLTALHFRVNTRYKGRNGGHGRGIDATRGGHSCVHRGRSNHVLAKCWAKFGKFDWINSASNEPSTPSLDNDMASVSHTDYENLLRSSPSIAPHPLQSSNPPFTSIELDHSDSGREGCTVTTLTVTAEPKNWQSAVKVAVQEVRRLKEFGVTKGELTRYMDALLKDSEQLAAMVDSVPSVDNLEFIMESDALGHTIMDQRLGHESLVAVAETVTLEEVNSIGAEVLQFISDFGKPTAPLPAAIVACVPTKVHIDGVGESEFKIHPHEINDAIIAGLREPIHAEPELDVPKELISESLLKELRVQKSPSFVPILKDGNLTKIFDNETGITQCRLSNGIPVNYKITKNEARCGVMRLIVRGGRAAETSESKGAVVVGVRTLSEGGCVGNFSREQVELFCVNHLINCSLESTEEFTAMEFRFTLRDDGMRAAFQLLHMVLEHSVWLEDAFDRAKQLYLSYYRSIPKSLERSTACKLMLGMLNADERFVEPSPESLENLTLQSVKDAVMNQFVADNMEVSIVGDFTKEDIEVCILDYLGTVSSTSSKTKQDIEPITFRPFPSDLHFQQVHLKDTDERACAYIAGPAPSRWGFNAEGKDLFKLINPSSVNGEMPKTNESILLEEEAIEKNVEQGLRSHPLFFSIALGLLAEVINSRLFTTVRDSLGLTYDVSFELSLFDWLNLGWYVISVTSTPSKVYKAVDACKTVLRGLHSNKISQRELDRAKRTLLMRHEAETKSNAYWLGLMAHLQSPSIPRKVKLNAAYTSLKFVEDIGQEESDAGHHGMMPTGRVFYSTDYRLIDESPVTFRP</sequence>
<reference evidence="8 9" key="1">
    <citation type="submission" date="2020-08" db="EMBL/GenBank/DDBJ databases">
        <title>Plant Genome Project.</title>
        <authorList>
            <person name="Zhang R.-G."/>
        </authorList>
    </citation>
    <scope>NUCLEOTIDE SEQUENCE [LARGE SCALE GENOMIC DNA]</scope>
    <source>
        <tissue evidence="8">Rhizome</tissue>
    </source>
</reference>
<evidence type="ECO:0000259" key="6">
    <source>
        <dbReference type="Pfam" id="PF00675"/>
    </source>
</evidence>
<gene>
    <name evidence="8" type="ORF">ZIOFF_070507</name>
</gene>
<dbReference type="InterPro" id="IPR011249">
    <property type="entry name" value="Metalloenz_LuxS/M16"/>
</dbReference>
<dbReference type="InterPro" id="IPR007863">
    <property type="entry name" value="Peptidase_M16_C"/>
</dbReference>
<name>A0A8J5EPX8_ZINOF</name>
<dbReference type="Pfam" id="PF00675">
    <property type="entry name" value="Peptidase_M16"/>
    <property type="match status" value="1"/>
</dbReference>
<keyword evidence="3" id="KW-0378">Hydrolase</keyword>
<evidence type="ECO:0000256" key="2">
    <source>
        <dbReference type="ARBA" id="ARBA00022670"/>
    </source>
</evidence>
<feature type="domain" description="Peptidase M16 N-terminal" evidence="6">
    <location>
        <begin position="79"/>
        <end position="214"/>
    </location>
</feature>
<proteinExistence type="inferred from homology"/>
<comment type="caution">
    <text evidence="8">The sequence shown here is derived from an EMBL/GenBank/DDBJ whole genome shotgun (WGS) entry which is preliminary data.</text>
</comment>
<dbReference type="SUPFAM" id="SSF63411">
    <property type="entry name" value="LuxS/MPP-like metallohydrolase"/>
    <property type="match status" value="5"/>
</dbReference>
<feature type="domain" description="Peptidase M16 C-terminal" evidence="7">
    <location>
        <begin position="801"/>
        <end position="893"/>
    </location>
</feature>
<dbReference type="PANTHER" id="PTHR43690">
    <property type="entry name" value="NARDILYSIN"/>
    <property type="match status" value="1"/>
</dbReference>
<evidence type="ECO:0000313" key="9">
    <source>
        <dbReference type="Proteomes" id="UP000734854"/>
    </source>
</evidence>
<dbReference type="Proteomes" id="UP000734854">
    <property type="component" value="Unassembled WGS sequence"/>
</dbReference>
<feature type="domain" description="Peptidase M16 C-terminal" evidence="7">
    <location>
        <begin position="233"/>
        <end position="470"/>
    </location>
</feature>
<dbReference type="GO" id="GO:0046872">
    <property type="term" value="F:metal ion binding"/>
    <property type="evidence" value="ECO:0007669"/>
    <property type="project" value="InterPro"/>
</dbReference>
<dbReference type="PANTHER" id="PTHR43690:SF33">
    <property type="entry name" value="STROMAL PROCESSING PEPTIDASE, CHLOROPLASTIC"/>
    <property type="match status" value="1"/>
</dbReference>
<accession>A0A8J5EPX8</accession>
<evidence type="ECO:0000259" key="7">
    <source>
        <dbReference type="Pfam" id="PF05193"/>
    </source>
</evidence>
<comment type="similarity">
    <text evidence="1">Belongs to the peptidase M16 family.</text>
</comment>
<dbReference type="InterPro" id="IPR050626">
    <property type="entry name" value="Peptidase_M16"/>
</dbReference>
<keyword evidence="4" id="KW-0862">Zinc</keyword>
<organism evidence="8 9">
    <name type="scientific">Zingiber officinale</name>
    <name type="common">Ginger</name>
    <name type="synonym">Amomum zingiber</name>
    <dbReference type="NCBI Taxonomy" id="94328"/>
    <lineage>
        <taxon>Eukaryota</taxon>
        <taxon>Viridiplantae</taxon>
        <taxon>Streptophyta</taxon>
        <taxon>Embryophyta</taxon>
        <taxon>Tracheophyta</taxon>
        <taxon>Spermatophyta</taxon>
        <taxon>Magnoliopsida</taxon>
        <taxon>Liliopsida</taxon>
        <taxon>Zingiberales</taxon>
        <taxon>Zingiberaceae</taxon>
        <taxon>Zingiber</taxon>
    </lineage>
</organism>
<evidence type="ECO:0000256" key="3">
    <source>
        <dbReference type="ARBA" id="ARBA00022801"/>
    </source>
</evidence>